<dbReference type="Proteomes" id="UP001193081">
    <property type="component" value="Unassembled WGS sequence"/>
</dbReference>
<reference evidence="2 3" key="1">
    <citation type="submission" date="2021-03" db="EMBL/GenBank/DDBJ databases">
        <authorList>
            <person name="Grouzdev D.S."/>
        </authorList>
    </citation>
    <scope>NUCLEOTIDE SEQUENCE [LARGE SCALE GENOMIC DNA]</scope>
    <source>
        <strain evidence="2 3">M50-1</strain>
    </source>
</reference>
<evidence type="ECO:0000313" key="3">
    <source>
        <dbReference type="Proteomes" id="UP001193081"/>
    </source>
</evidence>
<feature type="domain" description="Pvc16 N-terminal" evidence="1">
    <location>
        <begin position="6"/>
        <end position="165"/>
    </location>
</feature>
<accession>A0ABS4DF75</accession>
<dbReference type="RefSeq" id="WP_167857512.1">
    <property type="nucleotide sequence ID" value="NZ_SIJK02000055.1"/>
</dbReference>
<organism evidence="2 3">
    <name type="scientific">Candidatus Chloroploca mongolica</name>
    <dbReference type="NCBI Taxonomy" id="2528176"/>
    <lineage>
        <taxon>Bacteria</taxon>
        <taxon>Bacillati</taxon>
        <taxon>Chloroflexota</taxon>
        <taxon>Chloroflexia</taxon>
        <taxon>Chloroflexales</taxon>
        <taxon>Chloroflexineae</taxon>
        <taxon>Oscillochloridaceae</taxon>
        <taxon>Candidatus Chloroploca</taxon>
    </lineage>
</organism>
<protein>
    <submittedName>
        <fullName evidence="2">DUF4255 domain-containing protein</fullName>
    </submittedName>
</protein>
<sequence>MAIQLVSESLQRLLNGELRITSAEATLLSPDEPGGAKRVNLFLYKVQEHALLKNQDWQVQSGKPGQLVPPPLSLNLFYLLTAYASTDQHAGNSTAHAILGEAMRVLYEHPIIPDDYLADELKEAKEQIKVMLAPMDMEELSRVWGTFGKPFRPSVLYEVSVVQLDMLAGHERTLAKRVEQIGPPRIEAPFVPPTLVQIEPSRLKAGEQLTIVGEQLVGWKAVVRLKGKQILATGKLAADMFELLVPDELELGLYELQVDIETLCRRTFFFEVIAP</sequence>
<dbReference type="InterPro" id="IPR025351">
    <property type="entry name" value="Pvc16_N"/>
</dbReference>
<gene>
    <name evidence="2" type="ORF">EYB53_020430</name>
</gene>
<dbReference type="EMBL" id="SIJK02000055">
    <property type="protein sequence ID" value="MBP1468092.1"/>
    <property type="molecule type" value="Genomic_DNA"/>
</dbReference>
<evidence type="ECO:0000313" key="2">
    <source>
        <dbReference type="EMBL" id="MBP1468092.1"/>
    </source>
</evidence>
<name>A0ABS4DF75_9CHLR</name>
<proteinExistence type="predicted"/>
<comment type="caution">
    <text evidence="2">The sequence shown here is derived from an EMBL/GenBank/DDBJ whole genome shotgun (WGS) entry which is preliminary data.</text>
</comment>
<dbReference type="Pfam" id="PF14065">
    <property type="entry name" value="Pvc16_N"/>
    <property type="match status" value="1"/>
</dbReference>
<evidence type="ECO:0000259" key="1">
    <source>
        <dbReference type="Pfam" id="PF14065"/>
    </source>
</evidence>
<keyword evidence="3" id="KW-1185">Reference proteome</keyword>